<name>A0A2M8KUW7_9BACT</name>
<organism evidence="2 3">
    <name type="scientific">Candidatus Roizmanbacteria bacterium CG10_big_fil_rev_8_21_14_0_10_45_7</name>
    <dbReference type="NCBI Taxonomy" id="1974854"/>
    <lineage>
        <taxon>Bacteria</taxon>
        <taxon>Candidatus Roizmaniibacteriota</taxon>
    </lineage>
</organism>
<accession>A0A2M8KUW7</accession>
<dbReference type="Proteomes" id="UP000231569">
    <property type="component" value="Unassembled WGS sequence"/>
</dbReference>
<sequence>MNLSDLRQFLIDSNKAGYAGGEEKKWIKEADHSTTIPYEKGDWKLHDNFFGGEPYGGREVAFYHDKPVWMMTYYGWVKPGAAADPVYAVLRGALMRMPKKYPFRGPKKFVQGDYRYTNSWDGKLERFSGHEIITRKGKILYEAYYRGGLVDQRTGV</sequence>
<dbReference type="AlphaFoldDB" id="A0A2M8KUW7"/>
<evidence type="ECO:0000313" key="2">
    <source>
        <dbReference type="EMBL" id="PJE63653.1"/>
    </source>
</evidence>
<feature type="domain" description="DUF5680" evidence="1">
    <location>
        <begin position="47"/>
        <end position="150"/>
    </location>
</feature>
<dbReference type="InterPro" id="IPR043735">
    <property type="entry name" value="DUF5680"/>
</dbReference>
<evidence type="ECO:0000259" key="1">
    <source>
        <dbReference type="Pfam" id="PF18931"/>
    </source>
</evidence>
<comment type="caution">
    <text evidence="2">The sequence shown here is derived from an EMBL/GenBank/DDBJ whole genome shotgun (WGS) entry which is preliminary data.</text>
</comment>
<dbReference type="Pfam" id="PF18931">
    <property type="entry name" value="DUF5680"/>
    <property type="match status" value="1"/>
</dbReference>
<reference evidence="3" key="1">
    <citation type="submission" date="2017-09" db="EMBL/GenBank/DDBJ databases">
        <title>Depth-based differentiation of microbial function through sediment-hosted aquifers and enrichment of novel symbionts in the deep terrestrial subsurface.</title>
        <authorList>
            <person name="Probst A.J."/>
            <person name="Ladd B."/>
            <person name="Jarett J.K."/>
            <person name="Geller-Mcgrath D.E."/>
            <person name="Sieber C.M.K."/>
            <person name="Emerson J.B."/>
            <person name="Anantharaman K."/>
            <person name="Thomas B.C."/>
            <person name="Malmstrom R."/>
            <person name="Stieglmeier M."/>
            <person name="Klingl A."/>
            <person name="Woyke T."/>
            <person name="Ryan C.M."/>
            <person name="Banfield J.F."/>
        </authorList>
    </citation>
    <scope>NUCLEOTIDE SEQUENCE [LARGE SCALE GENOMIC DNA]</scope>
</reference>
<dbReference type="EMBL" id="PFEE01000047">
    <property type="protein sequence ID" value="PJE63653.1"/>
    <property type="molecule type" value="Genomic_DNA"/>
</dbReference>
<gene>
    <name evidence="2" type="ORF">COU89_02090</name>
</gene>
<evidence type="ECO:0000313" key="3">
    <source>
        <dbReference type="Proteomes" id="UP000231569"/>
    </source>
</evidence>
<protein>
    <recommendedName>
        <fullName evidence="1">DUF5680 domain-containing protein</fullName>
    </recommendedName>
</protein>
<proteinExistence type="predicted"/>